<feature type="chain" id="PRO_5003035905" evidence="2">
    <location>
        <begin position="28"/>
        <end position="459"/>
    </location>
</feature>
<gene>
    <name evidence="3" type="ordered locus">Psta_3602</name>
</gene>
<dbReference type="Proteomes" id="UP000001887">
    <property type="component" value="Chromosome"/>
</dbReference>
<dbReference type="KEGG" id="psl:Psta_3602"/>
<protein>
    <submittedName>
        <fullName evidence="3">Uncharacterized protein</fullName>
    </submittedName>
</protein>
<evidence type="ECO:0000256" key="1">
    <source>
        <dbReference type="SAM" id="MobiDB-lite"/>
    </source>
</evidence>
<feature type="region of interest" description="Disordered" evidence="1">
    <location>
        <begin position="28"/>
        <end position="79"/>
    </location>
</feature>
<feature type="compositionally biased region" description="Acidic residues" evidence="1">
    <location>
        <begin position="57"/>
        <end position="75"/>
    </location>
</feature>
<sequence precursor="true">MRISHRNFSTLAAICLLLAGAGGSLFAQSSRPTQWSPTRPAARAARPPVAREVQEVAYDEQSTDVSAEYEEEGYDEPAPARVPRAERRAVNQRARPQSNATAVGTGVRSSVRQTAYDTFPGETVMAEGESIVVGEAHLAAGETYYEGEIPYGVMPQSGPMADCNVCGPGGCGLFGCPSCPPQGKPCCICIPCPTLETLELHAGVHGFTGPANRGGTSSFGFHEGFNWGTPLYLLGIAGQIGVSGTHSNFDGSSITENDRNQMFVTAGLYRRVDCGLQMGVVMDYLHDEWDYAVDLVQLRGEISYRLNECNEFGFWFTQGMNDDSDVARQTIPGTAGQTFVDREVNFEITDLYAFFFRRQFRCGGEGRIYGGFTGESQGLVGGDLRIQLNQKWALENTFIYVTSGGDENVPDYQEDSWNVAIQMVWTPFAGRRGSCVPHPCRALLPVAHNGNFITRLDQP</sequence>
<dbReference type="OrthoDB" id="280162at2"/>
<organism evidence="3 4">
    <name type="scientific">Pirellula staleyi (strain ATCC 27377 / DSM 6068 / ICPB 4128)</name>
    <name type="common">Pirella staleyi</name>
    <dbReference type="NCBI Taxonomy" id="530564"/>
    <lineage>
        <taxon>Bacteria</taxon>
        <taxon>Pseudomonadati</taxon>
        <taxon>Planctomycetota</taxon>
        <taxon>Planctomycetia</taxon>
        <taxon>Pirellulales</taxon>
        <taxon>Pirellulaceae</taxon>
        <taxon>Pirellula</taxon>
    </lineage>
</organism>
<name>D2QZ71_PIRSD</name>
<evidence type="ECO:0000256" key="2">
    <source>
        <dbReference type="SAM" id="SignalP"/>
    </source>
</evidence>
<dbReference type="AlphaFoldDB" id="D2QZ71"/>
<feature type="compositionally biased region" description="Low complexity" evidence="1">
    <location>
        <begin position="37"/>
        <end position="51"/>
    </location>
</feature>
<keyword evidence="2" id="KW-0732">Signal</keyword>
<reference evidence="3 4" key="1">
    <citation type="journal article" date="2009" name="Stand. Genomic Sci.">
        <title>Complete genome sequence of Pirellula staleyi type strain (ATCC 27377).</title>
        <authorList>
            <person name="Clum A."/>
            <person name="Tindall B.J."/>
            <person name="Sikorski J."/>
            <person name="Ivanova N."/>
            <person name="Mavrommatis K."/>
            <person name="Lucas S."/>
            <person name="Glavina del Rio T."/>
            <person name="Nolan M."/>
            <person name="Chen F."/>
            <person name="Tice H."/>
            <person name="Pitluck S."/>
            <person name="Cheng J.F."/>
            <person name="Chertkov O."/>
            <person name="Brettin T."/>
            <person name="Han C."/>
            <person name="Detter J.C."/>
            <person name="Kuske C."/>
            <person name="Bruce D."/>
            <person name="Goodwin L."/>
            <person name="Ovchinikova G."/>
            <person name="Pati A."/>
            <person name="Mikhailova N."/>
            <person name="Chen A."/>
            <person name="Palaniappan K."/>
            <person name="Land M."/>
            <person name="Hauser L."/>
            <person name="Chang Y.J."/>
            <person name="Jeffries C.D."/>
            <person name="Chain P."/>
            <person name="Rohde M."/>
            <person name="Goker M."/>
            <person name="Bristow J."/>
            <person name="Eisen J.A."/>
            <person name="Markowitz V."/>
            <person name="Hugenholtz P."/>
            <person name="Kyrpides N.C."/>
            <person name="Klenk H.P."/>
            <person name="Lapidus A."/>
        </authorList>
    </citation>
    <scope>NUCLEOTIDE SEQUENCE [LARGE SCALE GENOMIC DNA]</scope>
    <source>
        <strain evidence="4">ATCC 27377 / DSM 6068 / ICPB 4128</strain>
    </source>
</reference>
<evidence type="ECO:0000313" key="3">
    <source>
        <dbReference type="EMBL" id="ADB18263.1"/>
    </source>
</evidence>
<dbReference type="eggNOG" id="ENOG50326R3">
    <property type="taxonomic scope" value="Bacteria"/>
</dbReference>
<dbReference type="Pfam" id="PF20371">
    <property type="entry name" value="DUF6666"/>
    <property type="match status" value="1"/>
</dbReference>
<evidence type="ECO:0000313" key="4">
    <source>
        <dbReference type="Proteomes" id="UP000001887"/>
    </source>
</evidence>
<dbReference type="HOGENOM" id="CLU_595601_0_0_0"/>
<dbReference type="STRING" id="530564.Psta_3602"/>
<dbReference type="EMBL" id="CP001848">
    <property type="protein sequence ID" value="ADB18263.1"/>
    <property type="molecule type" value="Genomic_DNA"/>
</dbReference>
<keyword evidence="4" id="KW-1185">Reference proteome</keyword>
<accession>D2QZ71</accession>
<dbReference type="InterPro" id="IPR046607">
    <property type="entry name" value="DUF6666"/>
</dbReference>
<feature type="signal peptide" evidence="2">
    <location>
        <begin position="1"/>
        <end position="27"/>
    </location>
</feature>
<proteinExistence type="predicted"/>